<reference evidence="1 2" key="1">
    <citation type="journal article" date="2022" name="Nat. Ecol. Evol.">
        <title>A masculinizing supergene underlies an exaggerated male reproductive morph in a spider.</title>
        <authorList>
            <person name="Hendrickx F."/>
            <person name="De Corte Z."/>
            <person name="Sonet G."/>
            <person name="Van Belleghem S.M."/>
            <person name="Kostlbacher S."/>
            <person name="Vangestel C."/>
        </authorList>
    </citation>
    <scope>NUCLEOTIDE SEQUENCE [LARGE SCALE GENOMIC DNA]</scope>
    <source>
        <strain evidence="1">W744_W776</strain>
    </source>
</reference>
<evidence type="ECO:0000313" key="1">
    <source>
        <dbReference type="EMBL" id="KAG8197785.1"/>
    </source>
</evidence>
<name>A0AAV6VMT2_9ARAC</name>
<dbReference type="AlphaFoldDB" id="A0AAV6VMT2"/>
<comment type="caution">
    <text evidence="1">The sequence shown here is derived from an EMBL/GenBank/DDBJ whole genome shotgun (WGS) entry which is preliminary data.</text>
</comment>
<proteinExistence type="predicted"/>
<accession>A0AAV6VMT2</accession>
<gene>
    <name evidence="1" type="ORF">JTE90_006486</name>
</gene>
<evidence type="ECO:0000313" key="2">
    <source>
        <dbReference type="Proteomes" id="UP000827092"/>
    </source>
</evidence>
<dbReference type="Proteomes" id="UP000827092">
    <property type="component" value="Unassembled WGS sequence"/>
</dbReference>
<protein>
    <submittedName>
        <fullName evidence="1">Uncharacterized protein</fullName>
    </submittedName>
</protein>
<sequence>MSHQMHRPCVSRCSCCLRLGDEPKIAAYLKPRKKSMDSHMEVAYYEALTLGLVDAFSTESVDSSQLREIKTFLNNGKSNLAI</sequence>
<keyword evidence="2" id="KW-1185">Reference proteome</keyword>
<dbReference type="EMBL" id="JAFNEN010000050">
    <property type="protein sequence ID" value="KAG8197785.1"/>
    <property type="molecule type" value="Genomic_DNA"/>
</dbReference>
<organism evidence="1 2">
    <name type="scientific">Oedothorax gibbosus</name>
    <dbReference type="NCBI Taxonomy" id="931172"/>
    <lineage>
        <taxon>Eukaryota</taxon>
        <taxon>Metazoa</taxon>
        <taxon>Ecdysozoa</taxon>
        <taxon>Arthropoda</taxon>
        <taxon>Chelicerata</taxon>
        <taxon>Arachnida</taxon>
        <taxon>Araneae</taxon>
        <taxon>Araneomorphae</taxon>
        <taxon>Entelegynae</taxon>
        <taxon>Araneoidea</taxon>
        <taxon>Linyphiidae</taxon>
        <taxon>Erigoninae</taxon>
        <taxon>Oedothorax</taxon>
    </lineage>
</organism>